<proteinExistence type="inferred from homology"/>
<evidence type="ECO:0000313" key="2">
    <source>
        <dbReference type="EMBL" id="JAG09696.1"/>
    </source>
</evidence>
<dbReference type="Gene3D" id="3.20.20.80">
    <property type="entry name" value="Glycosidases"/>
    <property type="match status" value="1"/>
</dbReference>
<dbReference type="EMBL" id="GBRD01005218">
    <property type="protein sequence ID" value="JAG60603.1"/>
    <property type="molecule type" value="Transcribed_RNA"/>
</dbReference>
<dbReference type="EMBL" id="GBRD01013628">
    <property type="protein sequence ID" value="JAG52198.1"/>
    <property type="molecule type" value="Transcribed_RNA"/>
</dbReference>
<gene>
    <name evidence="2" type="primary">lyc_0</name>
    <name evidence="2" type="ORF">CM83_76534</name>
</gene>
<dbReference type="EMBL" id="GBRD01003298">
    <property type="protein sequence ID" value="JAG62523.1"/>
    <property type="molecule type" value="Transcribed_RNA"/>
</dbReference>
<name>A0A0A9WQK1_LYGHE</name>
<dbReference type="EMBL" id="GBRD01005212">
    <property type="protein sequence ID" value="JAG60609.1"/>
    <property type="molecule type" value="Transcribed_RNA"/>
</dbReference>
<reference evidence="2" key="2">
    <citation type="submission" date="2014-07" db="EMBL/GenBank/DDBJ databases">
        <authorList>
            <person name="Hull J."/>
        </authorList>
    </citation>
    <scope>NUCLEOTIDE SEQUENCE</scope>
</reference>
<comment type="similarity">
    <text evidence="1">Belongs to the glycosyl hydrolase 25 family.</text>
</comment>
<dbReference type="EMBL" id="GBRD01002620">
    <property type="protein sequence ID" value="JAG63201.1"/>
    <property type="molecule type" value="Transcribed_RNA"/>
</dbReference>
<dbReference type="GO" id="GO:0009253">
    <property type="term" value="P:peptidoglycan catabolic process"/>
    <property type="evidence" value="ECO:0007669"/>
    <property type="project" value="InterPro"/>
</dbReference>
<dbReference type="GO" id="GO:0016998">
    <property type="term" value="P:cell wall macromolecule catabolic process"/>
    <property type="evidence" value="ECO:0007669"/>
    <property type="project" value="InterPro"/>
</dbReference>
<sequence length="132" mass="15251">MHLANVVGENVLMTIEFQQVKRYVVYFETNIYGIWSNTVKKAQAEALVEKIKKMTGSYPIVYGSEFFLNGLDSQVLAKCPLWLICWISPPELPKNWSSWLMWQYTDGDYGLHPHTVNGIGRCRRSYLNVDSL</sequence>
<protein>
    <submittedName>
        <fullName evidence="2">Putative autolytic lysozyme</fullName>
    </submittedName>
</protein>
<dbReference type="InterPro" id="IPR017853">
    <property type="entry name" value="GH"/>
</dbReference>
<reference evidence="2" key="1">
    <citation type="journal article" date="2014" name="PLoS ONE">
        <title>Transcriptome-Based Identification of ABC Transporters in the Western Tarnished Plant Bug Lygus hesperus.</title>
        <authorList>
            <person name="Hull J.J."/>
            <person name="Chaney K."/>
            <person name="Geib S.M."/>
            <person name="Fabrick J.A."/>
            <person name="Brent C.S."/>
            <person name="Walsh D."/>
            <person name="Lavine L.C."/>
        </authorList>
    </citation>
    <scope>NUCLEOTIDE SEQUENCE</scope>
</reference>
<accession>A0A0A9WQK1</accession>
<dbReference type="Pfam" id="PF01183">
    <property type="entry name" value="Glyco_hydro_25"/>
    <property type="match status" value="1"/>
</dbReference>
<dbReference type="SUPFAM" id="SSF51445">
    <property type="entry name" value="(Trans)glycosidases"/>
    <property type="match status" value="1"/>
</dbReference>
<dbReference type="GO" id="GO:0003796">
    <property type="term" value="F:lysozyme activity"/>
    <property type="evidence" value="ECO:0007669"/>
    <property type="project" value="InterPro"/>
</dbReference>
<evidence type="ECO:0000256" key="1">
    <source>
        <dbReference type="ARBA" id="ARBA00010646"/>
    </source>
</evidence>
<dbReference type="AlphaFoldDB" id="A0A0A9WQK1"/>
<reference evidence="3" key="3">
    <citation type="submission" date="2014-09" db="EMBL/GenBank/DDBJ databases">
        <authorList>
            <person name="Magalhaes I.L.F."/>
            <person name="Oliveira U."/>
            <person name="Santos F.R."/>
            <person name="Vidigal T.H.D.A."/>
            <person name="Brescovit A.D."/>
            <person name="Santos A.J."/>
        </authorList>
    </citation>
    <scope>NUCLEOTIDE SEQUENCE</scope>
</reference>
<dbReference type="EMBL" id="GBHO01033908">
    <property type="protein sequence ID" value="JAG09696.1"/>
    <property type="molecule type" value="Transcribed_RNA"/>
</dbReference>
<dbReference type="InterPro" id="IPR002053">
    <property type="entry name" value="Glyco_hydro_25"/>
</dbReference>
<evidence type="ECO:0000313" key="3">
    <source>
        <dbReference type="EMBL" id="JAG52198.1"/>
    </source>
</evidence>
<organism evidence="2">
    <name type="scientific">Lygus hesperus</name>
    <name type="common">Western plant bug</name>
    <dbReference type="NCBI Taxonomy" id="30085"/>
    <lineage>
        <taxon>Eukaryota</taxon>
        <taxon>Metazoa</taxon>
        <taxon>Ecdysozoa</taxon>
        <taxon>Arthropoda</taxon>
        <taxon>Hexapoda</taxon>
        <taxon>Insecta</taxon>
        <taxon>Pterygota</taxon>
        <taxon>Neoptera</taxon>
        <taxon>Paraneoptera</taxon>
        <taxon>Hemiptera</taxon>
        <taxon>Heteroptera</taxon>
        <taxon>Panheteroptera</taxon>
        <taxon>Cimicomorpha</taxon>
        <taxon>Miridae</taxon>
        <taxon>Mirini</taxon>
        <taxon>Lygus</taxon>
    </lineage>
</organism>